<name>A0A5N6KC62_MONLA</name>
<sequence length="1056" mass="116135">MAGKKRKASGQNAKSTTQDFDKSKGKVAFTTYEDIADSEDEFHINRDKVMLDEEPHAKRQRKSKDDDDLIEQSDEEILGYSEESSEEEEEVVEAPKPKKSKAQQSDDEGAEEEDEDAEGWGSSKRDYYDADNIETEADALEEEAEAKRLQQKKLQKMSEADFGFDENEWLGEGGDDEEGDVVTEVLKDVEITEEMGPEERLRILQTRYPEFEFLANEFIELQPILQELQKEVDEMSEDAIEAMPIPVVKARTLAAYMATLTMYFAILTSPAKDSEGQGKTIDPLELRDHAVMDSLLQCRELWSKVKSIEVAEVEDSSEDESMAGLEDTIATEEELETSRPTKKSRKELARAAAAERAAAKRSKQIKEAEDDLADLDNLVSRSRKPKKASKAVVEADDDSDFGEEESMDAKAAEEKAKRKKSLMFYTSQIAQKANRRADAGRGAGGDEDLPYRERLRDRQARLNLEAEKRGKKLDEYGRGTALGGDSDDDDQAAVAGEVRDDEDEYYSMVAQTSKKRKDDKDAKYAAIAEAKKAGKLARVVEVENDEDGKRAIGYVIEKNKGLAPKRKKEKLGSMRAVYKGGEEKGGYGGEKTGIKTGLVKSRKLSGQCDLTSTNCTTIPAENHFSNRRDVPQCAVMDTVGYWIPSLSDLLVCTPKIAAKTTPAYCINADPINGNAPCQRGYGACGVINYPSCGPNSATASSGRKVAYWQISSTTRPCNALPIPLINTQNLTHLIFAFMSISPTTFQVIPFDTTAVPLMHPFTDLASTTLATYMAVGGGGSSSLAGIWSQMVGSEGNRASFIESVQGWLLAFEFQGVDLDWEFPGSGADRDGFVLLVREMRESFDRNYKGMRWGISVVLPPDIYSLQFFDPINLEPYTNFFNFMSYDLHGPWEANNPALGAFVRPQTSIPDITSALSPLWFAGIDPSKLNLGLAAYGRGYTLSIPTCHDLNCPYSAPSLPGPCSTEPGILSLREIEVLIQREGLRPTWVGASAAGAGATGVKQIVYGGGRQWMGFDDEEARGVKRRFADALCIGGTVVWSLDLQGVGSGDGNFGPGF</sequence>
<comment type="similarity">
    <text evidence="1">Belongs to the glycosyl hydrolase 18 family. Chitinase class V subfamily.</text>
</comment>
<dbReference type="InterPro" id="IPR018972">
    <property type="entry name" value="Sas10_C_dom"/>
</dbReference>
<evidence type="ECO:0000256" key="3">
    <source>
        <dbReference type="SAM" id="MobiDB-lite"/>
    </source>
</evidence>
<dbReference type="InterPro" id="IPR011583">
    <property type="entry name" value="Chitinase_II/V-like_cat"/>
</dbReference>
<protein>
    <recommendedName>
        <fullName evidence="2">chitinase</fullName>
        <ecNumber evidence="2">3.2.1.14</ecNumber>
    </recommendedName>
</protein>
<dbReference type="PROSITE" id="PS51910">
    <property type="entry name" value="GH18_2"/>
    <property type="match status" value="1"/>
</dbReference>
<dbReference type="InterPro" id="IPR017853">
    <property type="entry name" value="GH"/>
</dbReference>
<keyword evidence="6" id="KW-1185">Reference proteome</keyword>
<dbReference type="EMBL" id="VIGI01000005">
    <property type="protein sequence ID" value="KAB8300369.1"/>
    <property type="molecule type" value="Genomic_DNA"/>
</dbReference>
<evidence type="ECO:0000256" key="1">
    <source>
        <dbReference type="ARBA" id="ARBA00008682"/>
    </source>
</evidence>
<dbReference type="Pfam" id="PF00704">
    <property type="entry name" value="Glyco_hydro_18"/>
    <property type="match status" value="1"/>
</dbReference>
<feature type="compositionally biased region" description="Acidic residues" evidence="3">
    <location>
        <begin position="394"/>
        <end position="406"/>
    </location>
</feature>
<feature type="compositionally biased region" description="Acidic residues" evidence="3">
    <location>
        <begin position="66"/>
        <end position="92"/>
    </location>
</feature>
<evidence type="ECO:0000259" key="4">
    <source>
        <dbReference type="PROSITE" id="PS51910"/>
    </source>
</evidence>
<feature type="region of interest" description="Disordered" evidence="3">
    <location>
        <begin position="1"/>
        <end position="138"/>
    </location>
</feature>
<evidence type="ECO:0000256" key="2">
    <source>
        <dbReference type="ARBA" id="ARBA00012729"/>
    </source>
</evidence>
<dbReference type="SMART" id="SM00636">
    <property type="entry name" value="Glyco_18"/>
    <property type="match status" value="1"/>
</dbReference>
<dbReference type="SUPFAM" id="SSF51445">
    <property type="entry name" value="(Trans)glycosidases"/>
    <property type="match status" value="1"/>
</dbReference>
<dbReference type="GO" id="GO:0008061">
    <property type="term" value="F:chitin binding"/>
    <property type="evidence" value="ECO:0007669"/>
    <property type="project" value="InterPro"/>
</dbReference>
<comment type="caution">
    <text evidence="5">The sequence shown here is derived from an EMBL/GenBank/DDBJ whole genome shotgun (WGS) entry which is preliminary data.</text>
</comment>
<gene>
    <name evidence="5" type="ORF">EYC80_000552</name>
</gene>
<dbReference type="AlphaFoldDB" id="A0A5N6KC62"/>
<feature type="compositionally biased region" description="Polar residues" evidence="3">
    <location>
        <begin position="9"/>
        <end position="18"/>
    </location>
</feature>
<dbReference type="InterPro" id="IPR029070">
    <property type="entry name" value="Chitinase_insertion_sf"/>
</dbReference>
<dbReference type="PANTHER" id="PTHR11177:SF333">
    <property type="entry name" value="CHITINASE"/>
    <property type="match status" value="1"/>
</dbReference>
<dbReference type="InterPro" id="IPR007146">
    <property type="entry name" value="Sas10/Utp3/C1D"/>
</dbReference>
<dbReference type="SUPFAM" id="SSF54556">
    <property type="entry name" value="Chitinase insertion domain"/>
    <property type="match status" value="1"/>
</dbReference>
<dbReference type="InterPro" id="IPR050314">
    <property type="entry name" value="Glycosyl_Hydrlase_18"/>
</dbReference>
<dbReference type="GO" id="GO:0005975">
    <property type="term" value="P:carbohydrate metabolic process"/>
    <property type="evidence" value="ECO:0007669"/>
    <property type="project" value="InterPro"/>
</dbReference>
<accession>A0A5N6KC62</accession>
<reference evidence="5 6" key="1">
    <citation type="submission" date="2019-06" db="EMBL/GenBank/DDBJ databases">
        <title>Genome Sequence of the Brown Rot Fungal Pathogen Monilinia laxa.</title>
        <authorList>
            <person name="De Miccolis Angelini R.M."/>
            <person name="Landi L."/>
            <person name="Abate D."/>
            <person name="Pollastro S."/>
            <person name="Romanazzi G."/>
            <person name="Faretra F."/>
        </authorList>
    </citation>
    <scope>NUCLEOTIDE SEQUENCE [LARGE SCALE GENOMIC DNA]</scope>
    <source>
        <strain evidence="5 6">Mlax316</strain>
    </source>
</reference>
<organism evidence="5 6">
    <name type="scientific">Monilinia laxa</name>
    <name type="common">Brown rot fungus</name>
    <name type="synonym">Sclerotinia laxa</name>
    <dbReference type="NCBI Taxonomy" id="61186"/>
    <lineage>
        <taxon>Eukaryota</taxon>
        <taxon>Fungi</taxon>
        <taxon>Dikarya</taxon>
        <taxon>Ascomycota</taxon>
        <taxon>Pezizomycotina</taxon>
        <taxon>Leotiomycetes</taxon>
        <taxon>Helotiales</taxon>
        <taxon>Sclerotiniaceae</taxon>
        <taxon>Monilinia</taxon>
    </lineage>
</organism>
<dbReference type="Pfam" id="PF04000">
    <property type="entry name" value="Sas10_Utp3"/>
    <property type="match status" value="1"/>
</dbReference>
<dbReference type="Pfam" id="PF09368">
    <property type="entry name" value="Sas10"/>
    <property type="match status" value="1"/>
</dbReference>
<feature type="domain" description="GH18" evidence="4">
    <location>
        <begin position="702"/>
        <end position="1056"/>
    </location>
</feature>
<dbReference type="Proteomes" id="UP000326757">
    <property type="component" value="Unassembled WGS sequence"/>
</dbReference>
<dbReference type="Gene3D" id="3.20.20.80">
    <property type="entry name" value="Glycosidases"/>
    <property type="match status" value="1"/>
</dbReference>
<evidence type="ECO:0000313" key="5">
    <source>
        <dbReference type="EMBL" id="KAB8300369.1"/>
    </source>
</evidence>
<feature type="compositionally biased region" description="Basic and acidic residues" evidence="3">
    <location>
        <begin position="41"/>
        <end position="57"/>
    </location>
</feature>
<dbReference type="Gene3D" id="3.10.50.10">
    <property type="match status" value="1"/>
</dbReference>
<feature type="region of interest" description="Disordered" evidence="3">
    <location>
        <begin position="383"/>
        <end position="418"/>
    </location>
</feature>
<dbReference type="PANTHER" id="PTHR11177">
    <property type="entry name" value="CHITINASE"/>
    <property type="match status" value="1"/>
</dbReference>
<feature type="compositionally biased region" description="Acidic residues" evidence="3">
    <location>
        <begin position="105"/>
        <end position="118"/>
    </location>
</feature>
<dbReference type="GO" id="GO:0008843">
    <property type="term" value="F:endochitinase activity"/>
    <property type="evidence" value="ECO:0007669"/>
    <property type="project" value="UniProtKB-EC"/>
</dbReference>
<dbReference type="OrthoDB" id="73875at2759"/>
<proteinExistence type="inferred from homology"/>
<dbReference type="InterPro" id="IPR001223">
    <property type="entry name" value="Glyco_hydro18_cat"/>
</dbReference>
<feature type="region of interest" description="Disordered" evidence="3">
    <location>
        <begin position="313"/>
        <end position="368"/>
    </location>
</feature>
<feature type="compositionally biased region" description="Acidic residues" evidence="3">
    <location>
        <begin position="129"/>
        <end position="138"/>
    </location>
</feature>
<feature type="region of interest" description="Disordered" evidence="3">
    <location>
        <begin position="430"/>
        <end position="452"/>
    </location>
</feature>
<feature type="compositionally biased region" description="Basic and acidic residues" evidence="3">
    <location>
        <begin position="407"/>
        <end position="416"/>
    </location>
</feature>
<evidence type="ECO:0000313" key="6">
    <source>
        <dbReference type="Proteomes" id="UP000326757"/>
    </source>
</evidence>
<dbReference type="EC" id="3.2.1.14" evidence="2"/>